<name>A0A9N9XCF5_DIABA</name>
<feature type="region of interest" description="Disordered" evidence="1">
    <location>
        <begin position="30"/>
        <end position="62"/>
    </location>
</feature>
<organism evidence="2 3">
    <name type="scientific">Diabrotica balteata</name>
    <name type="common">Banded cucumber beetle</name>
    <dbReference type="NCBI Taxonomy" id="107213"/>
    <lineage>
        <taxon>Eukaryota</taxon>
        <taxon>Metazoa</taxon>
        <taxon>Ecdysozoa</taxon>
        <taxon>Arthropoda</taxon>
        <taxon>Hexapoda</taxon>
        <taxon>Insecta</taxon>
        <taxon>Pterygota</taxon>
        <taxon>Neoptera</taxon>
        <taxon>Endopterygota</taxon>
        <taxon>Coleoptera</taxon>
        <taxon>Polyphaga</taxon>
        <taxon>Cucujiformia</taxon>
        <taxon>Chrysomeloidea</taxon>
        <taxon>Chrysomelidae</taxon>
        <taxon>Galerucinae</taxon>
        <taxon>Diabroticina</taxon>
        <taxon>Diabroticites</taxon>
        <taxon>Diabrotica</taxon>
    </lineage>
</organism>
<evidence type="ECO:0000313" key="3">
    <source>
        <dbReference type="Proteomes" id="UP001153709"/>
    </source>
</evidence>
<dbReference type="Proteomes" id="UP001153709">
    <property type="component" value="Chromosome 6"/>
</dbReference>
<protein>
    <submittedName>
        <fullName evidence="2">Uncharacterized protein</fullName>
    </submittedName>
</protein>
<proteinExistence type="predicted"/>
<dbReference type="OrthoDB" id="8192083at2759"/>
<gene>
    <name evidence="2" type="ORF">DIABBA_LOCUS9193</name>
</gene>
<feature type="non-terminal residue" evidence="2">
    <location>
        <position position="62"/>
    </location>
</feature>
<dbReference type="AlphaFoldDB" id="A0A9N9XCF5"/>
<keyword evidence="3" id="KW-1185">Reference proteome</keyword>
<evidence type="ECO:0000313" key="2">
    <source>
        <dbReference type="EMBL" id="CAG9836073.1"/>
    </source>
</evidence>
<feature type="compositionally biased region" description="Basic residues" evidence="1">
    <location>
        <begin position="51"/>
        <end position="62"/>
    </location>
</feature>
<sequence length="62" mass="7098">MGLKRKVYIPICFTCTNLWSRDLTLTQKSANNSELHKSHGTCNAEREPSRPHNKTNKLGKDQ</sequence>
<dbReference type="EMBL" id="OU898281">
    <property type="protein sequence ID" value="CAG9836073.1"/>
    <property type="molecule type" value="Genomic_DNA"/>
</dbReference>
<accession>A0A9N9XCF5</accession>
<evidence type="ECO:0000256" key="1">
    <source>
        <dbReference type="SAM" id="MobiDB-lite"/>
    </source>
</evidence>
<reference evidence="2" key="1">
    <citation type="submission" date="2022-01" db="EMBL/GenBank/DDBJ databases">
        <authorList>
            <person name="King R."/>
        </authorList>
    </citation>
    <scope>NUCLEOTIDE SEQUENCE</scope>
</reference>